<reference evidence="2" key="1">
    <citation type="journal article" date="2021" name="Proc. Natl. Acad. Sci. U.S.A.">
        <title>A Catalog of Tens of Thousands of Viruses from Human Metagenomes Reveals Hidden Associations with Chronic Diseases.</title>
        <authorList>
            <person name="Tisza M.J."/>
            <person name="Buck C.B."/>
        </authorList>
    </citation>
    <scope>NUCLEOTIDE SEQUENCE</scope>
    <source>
        <strain evidence="2">Ctn7K25</strain>
    </source>
</reference>
<feature type="region of interest" description="Disordered" evidence="1">
    <location>
        <begin position="83"/>
        <end position="125"/>
    </location>
</feature>
<sequence>MRIKAVSTDLPDTFTSTLRTTIPLPYGIAATDAATMEQQVLHELLPKLKEQYKFDIESNRNYILDRIPSKRRELEAIAKASAAEKERLEAEKAEREKAEAARRAEEEQRKQEEEQRLAEQRKQQQQMQSLFASQATVQGYAPKTKVTKKINLLNPEGILPIISMWFANEGCKMTVEELAKKFKFTVTYCEKLANKEGTTIKDESIEYIDEVKAK</sequence>
<proteinExistence type="predicted"/>
<protein>
    <submittedName>
        <fullName evidence="2">Uncharacterized protein</fullName>
    </submittedName>
</protein>
<name>A0A8S5QBP4_9CAUD</name>
<evidence type="ECO:0000256" key="1">
    <source>
        <dbReference type="SAM" id="MobiDB-lite"/>
    </source>
</evidence>
<feature type="compositionally biased region" description="Basic and acidic residues" evidence="1">
    <location>
        <begin position="83"/>
        <end position="122"/>
    </location>
</feature>
<accession>A0A8S5QBP4</accession>
<organism evidence="2">
    <name type="scientific">Podoviridae sp. ctn7K25</name>
    <dbReference type="NCBI Taxonomy" id="2825273"/>
    <lineage>
        <taxon>Viruses</taxon>
        <taxon>Duplodnaviria</taxon>
        <taxon>Heunggongvirae</taxon>
        <taxon>Uroviricota</taxon>
        <taxon>Caudoviricetes</taxon>
    </lineage>
</organism>
<evidence type="ECO:0000313" key="2">
    <source>
        <dbReference type="EMBL" id="DAE16703.1"/>
    </source>
</evidence>
<dbReference type="EMBL" id="BK015629">
    <property type="protein sequence ID" value="DAE16703.1"/>
    <property type="molecule type" value="Genomic_DNA"/>
</dbReference>